<sequence length="309" mass="36624">MGLYFNIKKHPTVFQSQQRIPEKHQEVYRVDFLEKLLTEQKNINKNINKSIHSINQMVEQYGNKHSKQLQDINSSVQIVKNKQVEQASSDKNIKETLDLLLKEQSQSHEEVVTRLKHLFNNHNETDENIKKLFEKIESEQEYLRNVIQAYFTEIIEQQATHQKHLEQGNFNQEEIRINMKDLAALGNVFKEQLQLIEKAQQELLEMFQSLDKNQKHLTSKMEEQGDYQSGILNRLETQEAYTDKILRQLDHLRSVIFERAGVIVEKIEKGFKQTTSHITRFFNTSERQSLDEFIQDVEVKKEKQEKIKS</sequence>
<dbReference type="Proteomes" id="UP001208656">
    <property type="component" value="Unassembled WGS sequence"/>
</dbReference>
<organism evidence="1 2">
    <name type="scientific">Pallidibacillus thermolactis</name>
    <dbReference type="NCBI Taxonomy" id="251051"/>
    <lineage>
        <taxon>Bacteria</taxon>
        <taxon>Bacillati</taxon>
        <taxon>Bacillota</taxon>
        <taxon>Bacilli</taxon>
        <taxon>Bacillales</taxon>
        <taxon>Bacillaceae</taxon>
        <taxon>Pallidibacillus</taxon>
    </lineage>
</organism>
<keyword evidence="2" id="KW-1185">Reference proteome</keyword>
<reference evidence="1 2" key="1">
    <citation type="submission" date="2022-10" db="EMBL/GenBank/DDBJ databases">
        <title>Description of Fervidibacillus gen. nov. in the family Fervidibacillaceae fam. nov. with two species, Fervidibacillus albus sp. nov., and Fervidibacillus halotolerans sp. nov., isolated from tidal flat sediments.</title>
        <authorList>
            <person name="Kwon K.K."/>
            <person name="Yang S.-H."/>
        </authorList>
    </citation>
    <scope>NUCLEOTIDE SEQUENCE [LARGE SCALE GENOMIC DNA]</scope>
    <source>
        <strain evidence="1 2">DSM 23332</strain>
    </source>
</reference>
<evidence type="ECO:0000313" key="1">
    <source>
        <dbReference type="EMBL" id="MCU9593380.1"/>
    </source>
</evidence>
<evidence type="ECO:0000313" key="2">
    <source>
        <dbReference type="Proteomes" id="UP001208656"/>
    </source>
</evidence>
<gene>
    <name evidence="1" type="ORF">OEV82_02780</name>
</gene>
<dbReference type="EMBL" id="JAOUSE010000004">
    <property type="protein sequence ID" value="MCU9593380.1"/>
    <property type="molecule type" value="Genomic_DNA"/>
</dbReference>
<dbReference type="RefSeq" id="WP_263060935.1">
    <property type="nucleotide sequence ID" value="NZ_JAOUSE010000004.1"/>
</dbReference>
<accession>A0ABT2WCH4</accession>
<name>A0ABT2WCH4_9BACI</name>
<comment type="caution">
    <text evidence="1">The sequence shown here is derived from an EMBL/GenBank/DDBJ whole genome shotgun (WGS) entry which is preliminary data.</text>
</comment>
<proteinExistence type="predicted"/>
<protein>
    <submittedName>
        <fullName evidence="1">Uncharacterized protein</fullName>
    </submittedName>
</protein>